<accession>A0A172USQ6</accession>
<evidence type="ECO:0000256" key="1">
    <source>
        <dbReference type="SAM" id="Phobius"/>
    </source>
</evidence>
<dbReference type="InterPro" id="IPR035197">
    <property type="entry name" value="DUF5313"/>
</dbReference>
<sequence>MRTQRTSLTRPRALQYIGYCYGKRLPDSMRPWVANDLAGPGATVRMMCRVAVPAIAILAPIWFIPMSLYLHVSMTLPIFIPFVFFSHALNKVWRRHMLAKHGLNPYLVDAISRQRNAHVHRAYAERYGPRSGPTSSHDI</sequence>
<keyword evidence="1" id="KW-0812">Transmembrane</keyword>
<dbReference type="EMBL" id="CP015596">
    <property type="protein sequence ID" value="ANE82179.1"/>
    <property type="molecule type" value="Genomic_DNA"/>
</dbReference>
<dbReference type="Proteomes" id="UP000077143">
    <property type="component" value="Chromosome"/>
</dbReference>
<evidence type="ECO:0000313" key="3">
    <source>
        <dbReference type="Proteomes" id="UP000077143"/>
    </source>
</evidence>
<feature type="transmembrane region" description="Helical" evidence="1">
    <location>
        <begin position="50"/>
        <end position="70"/>
    </location>
</feature>
<dbReference type="STRING" id="1682113.A7U43_25580"/>
<feature type="transmembrane region" description="Helical" evidence="1">
    <location>
        <begin position="76"/>
        <end position="93"/>
    </location>
</feature>
<keyword evidence="1" id="KW-0472">Membrane</keyword>
<evidence type="ECO:0000313" key="2">
    <source>
        <dbReference type="EMBL" id="ANE82179.1"/>
    </source>
</evidence>
<dbReference type="RefSeq" id="WP_068000600.1">
    <property type="nucleotide sequence ID" value="NZ_CP015596.1"/>
</dbReference>
<dbReference type="Pfam" id="PF17240">
    <property type="entry name" value="DUF5313"/>
    <property type="match status" value="1"/>
</dbReference>
<evidence type="ECO:0008006" key="4">
    <source>
        <dbReference type="Google" id="ProtNLM"/>
    </source>
</evidence>
<proteinExistence type="predicted"/>
<dbReference type="AlphaFoldDB" id="A0A172USQ6"/>
<reference evidence="2 3" key="1">
    <citation type="submission" date="2016-05" db="EMBL/GenBank/DDBJ databases">
        <title>Complete genome sequence of a phthalic acid esters degrading Mycobacterium sp. YC-RL4.</title>
        <authorList>
            <person name="Ren L."/>
            <person name="Fan S."/>
            <person name="Ruth N."/>
            <person name="Jia Y."/>
            <person name="Wang J."/>
            <person name="Qiao C."/>
        </authorList>
    </citation>
    <scope>NUCLEOTIDE SEQUENCE [LARGE SCALE GENOMIC DNA]</scope>
    <source>
        <strain evidence="2 3">YC-RL4</strain>
    </source>
</reference>
<dbReference type="OrthoDB" id="5195204at2"/>
<gene>
    <name evidence="2" type="ORF">A7U43_25580</name>
</gene>
<name>A0A172USQ6_9MYCO</name>
<organism evidence="2 3">
    <name type="scientific">Mycobacterium adipatum</name>
    <dbReference type="NCBI Taxonomy" id="1682113"/>
    <lineage>
        <taxon>Bacteria</taxon>
        <taxon>Bacillati</taxon>
        <taxon>Actinomycetota</taxon>
        <taxon>Actinomycetes</taxon>
        <taxon>Mycobacteriales</taxon>
        <taxon>Mycobacteriaceae</taxon>
        <taxon>Mycobacterium</taxon>
    </lineage>
</organism>
<keyword evidence="3" id="KW-1185">Reference proteome</keyword>
<protein>
    <recommendedName>
        <fullName evidence="4">DUF5313 domain-containing protein</fullName>
    </recommendedName>
</protein>
<keyword evidence="1" id="KW-1133">Transmembrane helix</keyword>
<dbReference type="KEGG" id="madi:A7U43_25580"/>